<dbReference type="InterPro" id="IPR002938">
    <property type="entry name" value="FAD-bd"/>
</dbReference>
<evidence type="ECO:0000256" key="6">
    <source>
        <dbReference type="SAM" id="Phobius"/>
    </source>
</evidence>
<evidence type="ECO:0000256" key="3">
    <source>
        <dbReference type="ARBA" id="ARBA00022827"/>
    </source>
</evidence>
<sequence>MTNPRPASQSGTALLVLDFVIIGGGISGLAAAIGLARAGHRVTLLEQADDFQETSMAGGCRLAPNMSRIFFRWGLEKQLREIAYLQQYVCFMRCDTGEVVSQGEWVPDFKLESGGVFFGMHYADFRRMLYETAVKDGANIRRNARVVAADISEERPTVTLEGGEKIVADVVVGADGVNSVSRALMTEDDEARPTGMMMYNVQIPLDRMGSEPELAEFLPKEGLATAWSWAGHNCGAMGFATKRNDFHLHIYAPRKGEDAVAGPAVTSDNAELLDIMNTEGCEPRLIKMASMATKVVRTPIVEKADIEDWVHDCGRYVVIGEAAHPLTTGSLYAVSIAAGDGIMLGRLFRYLHRRAQIAGFLAACAENRQRRVRAVHHAQRTNPAAMAMPPGILQARRLKDVVEKMGNEAAAWYTEEAIRDIFAFDPEDEADDWWVHWGLVQERSERILPEAIVSL</sequence>
<dbReference type="HOGENOM" id="CLU_009665_19_3_1"/>
<evidence type="ECO:0000256" key="1">
    <source>
        <dbReference type="ARBA" id="ARBA00007992"/>
    </source>
</evidence>
<protein>
    <submittedName>
        <fullName evidence="8">FAD/NAD-binding domain-containing protein</fullName>
    </submittedName>
</protein>
<dbReference type="InterPro" id="IPR036188">
    <property type="entry name" value="FAD/NAD-bd_sf"/>
</dbReference>
<keyword evidence="6" id="KW-0472">Membrane</keyword>
<keyword evidence="9" id="KW-1185">Reference proteome</keyword>
<keyword evidence="4" id="KW-0560">Oxidoreductase</keyword>
<evidence type="ECO:0000256" key="5">
    <source>
        <dbReference type="ARBA" id="ARBA00023033"/>
    </source>
</evidence>
<dbReference type="GO" id="GO:0071949">
    <property type="term" value="F:FAD binding"/>
    <property type="evidence" value="ECO:0007669"/>
    <property type="project" value="InterPro"/>
</dbReference>
<dbReference type="PANTHER" id="PTHR13789:SF306">
    <property type="entry name" value="HYDROXYLASE, PUTATIVE-RELATED"/>
    <property type="match status" value="1"/>
</dbReference>
<dbReference type="OrthoDB" id="420606at2759"/>
<dbReference type="STRING" id="743788.S8EHJ1"/>
<keyword evidence="3" id="KW-0274">FAD</keyword>
<feature type="transmembrane region" description="Helical" evidence="6">
    <location>
        <begin position="12"/>
        <end position="36"/>
    </location>
</feature>
<dbReference type="PRINTS" id="PR00420">
    <property type="entry name" value="RNGMNOXGNASE"/>
</dbReference>
<feature type="domain" description="FAD-binding" evidence="7">
    <location>
        <begin position="19"/>
        <end position="209"/>
    </location>
</feature>
<proteinExistence type="inferred from homology"/>
<dbReference type="PANTHER" id="PTHR13789">
    <property type="entry name" value="MONOOXYGENASE"/>
    <property type="match status" value="1"/>
</dbReference>
<keyword evidence="5" id="KW-0503">Monooxygenase</keyword>
<evidence type="ECO:0000313" key="8">
    <source>
        <dbReference type="EMBL" id="EPT02704.1"/>
    </source>
</evidence>
<dbReference type="EMBL" id="KE504134">
    <property type="protein sequence ID" value="EPT02704.1"/>
    <property type="molecule type" value="Genomic_DNA"/>
</dbReference>
<gene>
    <name evidence="8" type="ORF">FOMPIDRAFT_160749</name>
</gene>
<evidence type="ECO:0000259" key="7">
    <source>
        <dbReference type="Pfam" id="PF01494"/>
    </source>
</evidence>
<keyword evidence="6" id="KW-1133">Transmembrane helix</keyword>
<evidence type="ECO:0000313" key="9">
    <source>
        <dbReference type="Proteomes" id="UP000015241"/>
    </source>
</evidence>
<keyword evidence="2" id="KW-0285">Flavoprotein</keyword>
<dbReference type="eggNOG" id="KOG2614">
    <property type="taxonomic scope" value="Eukaryota"/>
</dbReference>
<dbReference type="AlphaFoldDB" id="S8EHJ1"/>
<dbReference type="Gene3D" id="3.50.50.60">
    <property type="entry name" value="FAD/NAD(P)-binding domain"/>
    <property type="match status" value="1"/>
</dbReference>
<dbReference type="InterPro" id="IPR050493">
    <property type="entry name" value="FAD-dep_Monooxygenase_BioMet"/>
</dbReference>
<accession>S8EHJ1</accession>
<name>S8EHJ1_FOMSC</name>
<dbReference type="Pfam" id="PF01494">
    <property type="entry name" value="FAD_binding_3"/>
    <property type="match status" value="1"/>
</dbReference>
<organism evidence="8 9">
    <name type="scientific">Fomitopsis schrenkii</name>
    <name type="common">Brown rot fungus</name>
    <dbReference type="NCBI Taxonomy" id="2126942"/>
    <lineage>
        <taxon>Eukaryota</taxon>
        <taxon>Fungi</taxon>
        <taxon>Dikarya</taxon>
        <taxon>Basidiomycota</taxon>
        <taxon>Agaricomycotina</taxon>
        <taxon>Agaricomycetes</taxon>
        <taxon>Polyporales</taxon>
        <taxon>Fomitopsis</taxon>
    </lineage>
</organism>
<dbReference type="InParanoid" id="S8EHJ1"/>
<dbReference type="SUPFAM" id="SSF51905">
    <property type="entry name" value="FAD/NAD(P)-binding domain"/>
    <property type="match status" value="1"/>
</dbReference>
<comment type="similarity">
    <text evidence="1">Belongs to the paxM FAD-dependent monooxygenase family.</text>
</comment>
<reference evidence="8 9" key="1">
    <citation type="journal article" date="2012" name="Science">
        <title>The Paleozoic origin of enzymatic lignin decomposition reconstructed from 31 fungal genomes.</title>
        <authorList>
            <person name="Floudas D."/>
            <person name="Binder M."/>
            <person name="Riley R."/>
            <person name="Barry K."/>
            <person name="Blanchette R.A."/>
            <person name="Henrissat B."/>
            <person name="Martinez A.T."/>
            <person name="Otillar R."/>
            <person name="Spatafora J.W."/>
            <person name="Yadav J.S."/>
            <person name="Aerts A."/>
            <person name="Benoit I."/>
            <person name="Boyd A."/>
            <person name="Carlson A."/>
            <person name="Copeland A."/>
            <person name="Coutinho P.M."/>
            <person name="de Vries R.P."/>
            <person name="Ferreira P."/>
            <person name="Findley K."/>
            <person name="Foster B."/>
            <person name="Gaskell J."/>
            <person name="Glotzer D."/>
            <person name="Gorecki P."/>
            <person name="Heitman J."/>
            <person name="Hesse C."/>
            <person name="Hori C."/>
            <person name="Igarashi K."/>
            <person name="Jurgens J.A."/>
            <person name="Kallen N."/>
            <person name="Kersten P."/>
            <person name="Kohler A."/>
            <person name="Kuees U."/>
            <person name="Kumar T.K.A."/>
            <person name="Kuo A."/>
            <person name="LaButti K."/>
            <person name="Larrondo L.F."/>
            <person name="Lindquist E."/>
            <person name="Ling A."/>
            <person name="Lombard V."/>
            <person name="Lucas S."/>
            <person name="Lundell T."/>
            <person name="Martin R."/>
            <person name="McLaughlin D.J."/>
            <person name="Morgenstern I."/>
            <person name="Morin E."/>
            <person name="Murat C."/>
            <person name="Nagy L.G."/>
            <person name="Nolan M."/>
            <person name="Ohm R.A."/>
            <person name="Patyshakuliyeva A."/>
            <person name="Rokas A."/>
            <person name="Ruiz-Duenas F.J."/>
            <person name="Sabat G."/>
            <person name="Salamov A."/>
            <person name="Samejima M."/>
            <person name="Schmutz J."/>
            <person name="Slot J.C."/>
            <person name="St John F."/>
            <person name="Stenlid J."/>
            <person name="Sun H."/>
            <person name="Sun S."/>
            <person name="Syed K."/>
            <person name="Tsang A."/>
            <person name="Wiebenga A."/>
            <person name="Young D."/>
            <person name="Pisabarro A."/>
            <person name="Eastwood D.C."/>
            <person name="Martin F."/>
            <person name="Cullen D."/>
            <person name="Grigoriev I.V."/>
            <person name="Hibbett D.S."/>
        </authorList>
    </citation>
    <scope>NUCLEOTIDE SEQUENCE</scope>
    <source>
        <strain evidence="9">FP-58527</strain>
    </source>
</reference>
<keyword evidence="6" id="KW-0812">Transmembrane</keyword>
<evidence type="ECO:0000256" key="2">
    <source>
        <dbReference type="ARBA" id="ARBA00022630"/>
    </source>
</evidence>
<dbReference type="GO" id="GO:0004497">
    <property type="term" value="F:monooxygenase activity"/>
    <property type="evidence" value="ECO:0007669"/>
    <property type="project" value="UniProtKB-KW"/>
</dbReference>
<evidence type="ECO:0000256" key="4">
    <source>
        <dbReference type="ARBA" id="ARBA00023002"/>
    </source>
</evidence>
<dbReference type="Proteomes" id="UP000015241">
    <property type="component" value="Unassembled WGS sequence"/>
</dbReference>